<dbReference type="AlphaFoldDB" id="A0A4U0VVR8"/>
<sequence>MVCILLLSSALLHLAQATSNVASVIIESAELDGINFSCQPFVSEALSSIQGIYDLPHIDVPVALQNASRVDVHSHIVPPWYHAIVPTTGQVPTPNWTLGDHLSFMANKSVGHSVLSISSPGSVVYPGSEEKSAALVRLLNEYQVAIVRKLPKLFSFFAVTPLPYTDAAITEVKYAREKLGAAGTCLLTNHEGYYLGNHAFTPLFANLDSRNSSHEAIFVHPTGPCLHTANGSLLDANPMVYPEGLVESYCETTRTFMDLTISQTIVNFTSLHWIVPHGGGSFPSIEDRFITSQPPALLAASKAAHSTRFFWDVAGPVFPHQIQGLLGYGDYPCASAFSYGFEVEAVENATFLTADEKAGLFESNSRSIFE</sequence>
<name>A0A4U0VVR8_9PEZI</name>
<protein>
    <recommendedName>
        <fullName evidence="5">Amidohydrolase-related domain-containing protein</fullName>
    </recommendedName>
</protein>
<dbReference type="GO" id="GO:0016787">
    <property type="term" value="F:hydrolase activity"/>
    <property type="evidence" value="ECO:0007669"/>
    <property type="project" value="InterPro"/>
</dbReference>
<comment type="similarity">
    <text evidence="3">Belongs to the metallo-dependent hydrolases superfamily.</text>
</comment>
<evidence type="ECO:0000256" key="1">
    <source>
        <dbReference type="ARBA" id="ARBA00022793"/>
    </source>
</evidence>
<feature type="signal peptide" evidence="4">
    <location>
        <begin position="1"/>
        <end position="17"/>
    </location>
</feature>
<dbReference type="GO" id="GO:0005829">
    <property type="term" value="C:cytosol"/>
    <property type="evidence" value="ECO:0007669"/>
    <property type="project" value="TreeGrafter"/>
</dbReference>
<dbReference type="GO" id="GO:0019748">
    <property type="term" value="P:secondary metabolic process"/>
    <property type="evidence" value="ECO:0007669"/>
    <property type="project" value="TreeGrafter"/>
</dbReference>
<comment type="caution">
    <text evidence="6">The sequence shown here is derived from an EMBL/GenBank/DDBJ whole genome shotgun (WGS) entry which is preliminary data.</text>
</comment>
<organism evidence="6 7">
    <name type="scientific">Friedmanniomyces simplex</name>
    <dbReference type="NCBI Taxonomy" id="329884"/>
    <lineage>
        <taxon>Eukaryota</taxon>
        <taxon>Fungi</taxon>
        <taxon>Dikarya</taxon>
        <taxon>Ascomycota</taxon>
        <taxon>Pezizomycotina</taxon>
        <taxon>Dothideomycetes</taxon>
        <taxon>Dothideomycetidae</taxon>
        <taxon>Mycosphaerellales</taxon>
        <taxon>Teratosphaeriaceae</taxon>
        <taxon>Friedmanniomyces</taxon>
    </lineage>
</organism>
<accession>A0A4U0VVR8</accession>
<proteinExistence type="inferred from homology"/>
<evidence type="ECO:0000313" key="7">
    <source>
        <dbReference type="Proteomes" id="UP000309340"/>
    </source>
</evidence>
<dbReference type="SUPFAM" id="SSF51556">
    <property type="entry name" value="Metallo-dependent hydrolases"/>
    <property type="match status" value="1"/>
</dbReference>
<feature type="chain" id="PRO_5020414263" description="Amidohydrolase-related domain-containing protein" evidence="4">
    <location>
        <begin position="18"/>
        <end position="370"/>
    </location>
</feature>
<dbReference type="EMBL" id="NAJQ01001735">
    <property type="protein sequence ID" value="TKA53781.1"/>
    <property type="molecule type" value="Genomic_DNA"/>
</dbReference>
<keyword evidence="1 3" id="KW-0210">Decarboxylase</keyword>
<reference evidence="6 7" key="1">
    <citation type="submission" date="2017-03" db="EMBL/GenBank/DDBJ databases">
        <title>Genomes of endolithic fungi from Antarctica.</title>
        <authorList>
            <person name="Coleine C."/>
            <person name="Masonjones S."/>
            <person name="Stajich J.E."/>
        </authorList>
    </citation>
    <scope>NUCLEOTIDE SEQUENCE [LARGE SCALE GENOMIC DNA]</scope>
    <source>
        <strain evidence="6 7">CCFEE 5184</strain>
    </source>
</reference>
<keyword evidence="2 3" id="KW-0456">Lyase</keyword>
<evidence type="ECO:0000259" key="5">
    <source>
        <dbReference type="Pfam" id="PF04909"/>
    </source>
</evidence>
<dbReference type="Gene3D" id="3.20.20.140">
    <property type="entry name" value="Metal-dependent hydrolases"/>
    <property type="match status" value="1"/>
</dbReference>
<feature type="domain" description="Amidohydrolase-related" evidence="5">
    <location>
        <begin position="70"/>
        <end position="313"/>
    </location>
</feature>
<dbReference type="STRING" id="329884.A0A4U0VVR8"/>
<evidence type="ECO:0000256" key="4">
    <source>
        <dbReference type="SAM" id="SignalP"/>
    </source>
</evidence>
<dbReference type="GO" id="GO:0016831">
    <property type="term" value="F:carboxy-lyase activity"/>
    <property type="evidence" value="ECO:0007669"/>
    <property type="project" value="UniProtKB-KW"/>
</dbReference>
<dbReference type="OrthoDB" id="2832284at2759"/>
<gene>
    <name evidence="6" type="ORF">B0A55_12105</name>
</gene>
<dbReference type="InterPro" id="IPR006680">
    <property type="entry name" value="Amidohydro-rel"/>
</dbReference>
<dbReference type="PANTHER" id="PTHR21240:SF32">
    <property type="entry name" value="AMIDOHYDROLASE-RELATED DOMAIN-CONTAINING PROTEIN"/>
    <property type="match status" value="1"/>
</dbReference>
<dbReference type="PANTHER" id="PTHR21240">
    <property type="entry name" value="2-AMINO-3-CARBOXYLMUCONATE-6-SEMIALDEHYDE DECARBOXYLASE"/>
    <property type="match status" value="1"/>
</dbReference>
<dbReference type="Pfam" id="PF04909">
    <property type="entry name" value="Amidohydro_2"/>
    <property type="match status" value="1"/>
</dbReference>
<evidence type="ECO:0000256" key="3">
    <source>
        <dbReference type="RuleBase" id="RU366045"/>
    </source>
</evidence>
<evidence type="ECO:0000256" key="2">
    <source>
        <dbReference type="ARBA" id="ARBA00023239"/>
    </source>
</evidence>
<dbReference type="InterPro" id="IPR032466">
    <property type="entry name" value="Metal_Hydrolase"/>
</dbReference>
<dbReference type="Proteomes" id="UP000309340">
    <property type="component" value="Unassembled WGS sequence"/>
</dbReference>
<keyword evidence="7" id="KW-1185">Reference proteome</keyword>
<keyword evidence="4" id="KW-0732">Signal</keyword>
<evidence type="ECO:0000313" key="6">
    <source>
        <dbReference type="EMBL" id="TKA53781.1"/>
    </source>
</evidence>
<dbReference type="InterPro" id="IPR032465">
    <property type="entry name" value="ACMSD"/>
</dbReference>